<evidence type="ECO:0000313" key="2">
    <source>
        <dbReference type="EMBL" id="PKI82776.1"/>
    </source>
</evidence>
<dbReference type="STRING" id="2020962.A0A2N1J893"/>
<gene>
    <name evidence="2" type="ORF">MVES_003176</name>
</gene>
<dbReference type="EMBL" id="KZ454993">
    <property type="protein sequence ID" value="PKI82776.1"/>
    <property type="molecule type" value="Genomic_DNA"/>
</dbReference>
<name>A0A2N1J893_9BASI</name>
<evidence type="ECO:0000313" key="3">
    <source>
        <dbReference type="Proteomes" id="UP000232875"/>
    </source>
</evidence>
<protein>
    <submittedName>
        <fullName evidence="2">Uncharacterized protein</fullName>
    </submittedName>
</protein>
<keyword evidence="3" id="KW-1185">Reference proteome</keyword>
<sequence length="186" mass="21194">MDDPGSVRSLLAQLRAQQDTPPSPPPPESTQRRTWVRDERTQHVYNPWEPAIPRQKAPSPSRDLRAMRFAEALPIVKAKASDLAFRTCAAKLREEQHALERTLAHERTELIGEDGARLHGHAGAKTQALHAQWAWDALKRWDAMQRTQQCELERLGVPPFFATTDPDALAMQRRMAHILERLMEDA</sequence>
<accession>A0A2N1J893</accession>
<reference evidence="2 3" key="1">
    <citation type="submission" date="2017-10" db="EMBL/GenBank/DDBJ databases">
        <title>A novel species of cold-tolerant Malassezia isolated from bats.</title>
        <authorList>
            <person name="Lorch J.M."/>
            <person name="Palmer J.M."/>
            <person name="Vanderwolf K.J."/>
            <person name="Schmidt K.Z."/>
            <person name="Verant M.L."/>
            <person name="Weller T.J."/>
            <person name="Blehert D.S."/>
        </authorList>
    </citation>
    <scope>NUCLEOTIDE SEQUENCE [LARGE SCALE GENOMIC DNA]</scope>
    <source>
        <strain evidence="2 3">NWHC:44797-103</strain>
    </source>
</reference>
<dbReference type="AlphaFoldDB" id="A0A2N1J893"/>
<feature type="region of interest" description="Disordered" evidence="1">
    <location>
        <begin position="1"/>
        <end position="41"/>
    </location>
</feature>
<proteinExistence type="predicted"/>
<evidence type="ECO:0000256" key="1">
    <source>
        <dbReference type="SAM" id="MobiDB-lite"/>
    </source>
</evidence>
<dbReference type="Proteomes" id="UP000232875">
    <property type="component" value="Unassembled WGS sequence"/>
</dbReference>
<organism evidence="2 3">
    <name type="scientific">Malassezia vespertilionis</name>
    <dbReference type="NCBI Taxonomy" id="2020962"/>
    <lineage>
        <taxon>Eukaryota</taxon>
        <taxon>Fungi</taxon>
        <taxon>Dikarya</taxon>
        <taxon>Basidiomycota</taxon>
        <taxon>Ustilaginomycotina</taxon>
        <taxon>Malasseziomycetes</taxon>
        <taxon>Malasseziales</taxon>
        <taxon>Malasseziaceae</taxon>
        <taxon>Malassezia</taxon>
    </lineage>
</organism>
<dbReference type="OrthoDB" id="21617at2759"/>